<dbReference type="GO" id="GO:0008380">
    <property type="term" value="P:RNA splicing"/>
    <property type="evidence" value="ECO:0007669"/>
    <property type="project" value="InterPro"/>
</dbReference>
<dbReference type="Pfam" id="PF13041">
    <property type="entry name" value="PPR_2"/>
    <property type="match status" value="1"/>
</dbReference>
<dbReference type="FunCoup" id="A0A2G5E6S0">
    <property type="interactions" value="768"/>
</dbReference>
<dbReference type="EMBL" id="KZ305028">
    <property type="protein sequence ID" value="PIA51450.1"/>
    <property type="molecule type" value="Genomic_DNA"/>
</dbReference>
<keyword evidence="4" id="KW-1185">Reference proteome</keyword>
<keyword evidence="1" id="KW-0677">Repeat</keyword>
<proteinExistence type="predicted"/>
<accession>A0A2G5E6S0</accession>
<name>A0A2G5E6S0_AQUCA</name>
<evidence type="ECO:0000256" key="2">
    <source>
        <dbReference type="PROSITE-ProRule" id="PRU00708"/>
    </source>
</evidence>
<protein>
    <recommendedName>
        <fullName evidence="5">Pentacotripeptide-repeat region of PRORP domain-containing protein</fullName>
    </recommendedName>
</protein>
<dbReference type="STRING" id="218851.A0A2G5E6S0"/>
<sequence length="615" mass="71076">MKRAKGILASLRVVESLLLNRVSPTRSLHYQATHYSQFSPLFSSSSSFLSNQKAYTYVFPNTRQMLHFSSKPESIVELITNSIWSDCLEKELEKSHSTTLRYETVIYVLKNLEENPQQALDFFNWVSGKNGFKPCSTIYTLMLRILANNETMKEVWIFIKKMSDEGCDIDEEMYATILSKLTSNALKKFFKKMKQENAIDATVISLVDGILNSHSNNEVEKKLREVKVNLSENTILKIIRALHQYPFKALWFFRSVSSVQSHNAVTYNGILKVLAQEQSIEEFWCMVEELKSAGHHIDIDTYTKLSRQFFKRKMFKEAVELCELMMDSPYKPLVENCSSVLREILSLEMPDLDLLLRVFRKCESFGYIFPNTTYESIRKSLNSAGRLDDGRKILRAMRNVNTDNNNYRQVVIGLCKARRLEEARKILDEMEEQGCVPDVKTWTSLVQGYCMAREIDQALKCYSEMLKKNLIADTNLIEVLVNSLCSNNKVDSAYTLVINMGDKANFSHWCATYKHLIRKLLGEKKFEKAIDLFRLALKNNDNPPVFQLFADYISKDGTVEDARNLLKALNVKEEPSPSTYIRILQSFLKVGRQPEARILFQKFPDHIRNHPDICL</sequence>
<evidence type="ECO:0000256" key="1">
    <source>
        <dbReference type="ARBA" id="ARBA00022737"/>
    </source>
</evidence>
<dbReference type="Proteomes" id="UP000230069">
    <property type="component" value="Unassembled WGS sequence"/>
</dbReference>
<dbReference type="AlphaFoldDB" id="A0A2G5E6S0"/>
<reference evidence="3 4" key="1">
    <citation type="submission" date="2017-09" db="EMBL/GenBank/DDBJ databases">
        <title>WGS assembly of Aquilegia coerulea Goldsmith.</title>
        <authorList>
            <person name="Hodges S."/>
            <person name="Kramer E."/>
            <person name="Nordborg M."/>
            <person name="Tomkins J."/>
            <person name="Borevitz J."/>
            <person name="Derieg N."/>
            <person name="Yan J."/>
            <person name="Mihaltcheva S."/>
            <person name="Hayes R.D."/>
            <person name="Rokhsar D."/>
        </authorList>
    </citation>
    <scope>NUCLEOTIDE SEQUENCE [LARGE SCALE GENOMIC DNA]</scope>
    <source>
        <strain evidence="4">cv. Goldsmith</strain>
    </source>
</reference>
<evidence type="ECO:0000313" key="4">
    <source>
        <dbReference type="Proteomes" id="UP000230069"/>
    </source>
</evidence>
<dbReference type="InParanoid" id="A0A2G5E6S0"/>
<evidence type="ECO:0008006" key="5">
    <source>
        <dbReference type="Google" id="ProtNLM"/>
    </source>
</evidence>
<dbReference type="PROSITE" id="PS51375">
    <property type="entry name" value="PPR"/>
    <property type="match status" value="3"/>
</dbReference>
<dbReference type="InterPro" id="IPR002885">
    <property type="entry name" value="PPR_rpt"/>
</dbReference>
<dbReference type="PANTHER" id="PTHR47003:SF2">
    <property type="entry name" value="OS01G0970900 PROTEIN"/>
    <property type="match status" value="1"/>
</dbReference>
<dbReference type="InterPro" id="IPR044578">
    <property type="entry name" value="BIR6-like"/>
</dbReference>
<feature type="repeat" description="PPR" evidence="2">
    <location>
        <begin position="403"/>
        <end position="437"/>
    </location>
</feature>
<dbReference type="InterPro" id="IPR011990">
    <property type="entry name" value="TPR-like_helical_dom_sf"/>
</dbReference>
<feature type="repeat" description="PPR" evidence="2">
    <location>
        <begin position="298"/>
        <end position="332"/>
    </location>
</feature>
<dbReference type="SUPFAM" id="SSF48452">
    <property type="entry name" value="TPR-like"/>
    <property type="match status" value="1"/>
</dbReference>
<dbReference type="NCBIfam" id="TIGR00756">
    <property type="entry name" value="PPR"/>
    <property type="match status" value="3"/>
</dbReference>
<organism evidence="3 4">
    <name type="scientific">Aquilegia coerulea</name>
    <name type="common">Rocky mountain columbine</name>
    <dbReference type="NCBI Taxonomy" id="218851"/>
    <lineage>
        <taxon>Eukaryota</taxon>
        <taxon>Viridiplantae</taxon>
        <taxon>Streptophyta</taxon>
        <taxon>Embryophyta</taxon>
        <taxon>Tracheophyta</taxon>
        <taxon>Spermatophyta</taxon>
        <taxon>Magnoliopsida</taxon>
        <taxon>Ranunculales</taxon>
        <taxon>Ranunculaceae</taxon>
        <taxon>Thalictroideae</taxon>
        <taxon>Aquilegia</taxon>
    </lineage>
</organism>
<gene>
    <name evidence="3" type="ORF">AQUCO_01100350v1</name>
</gene>
<dbReference type="PANTHER" id="PTHR47003">
    <property type="entry name" value="OS01G0970900 PROTEIN"/>
    <property type="match status" value="1"/>
</dbReference>
<dbReference type="Gene3D" id="1.25.40.10">
    <property type="entry name" value="Tetratricopeptide repeat domain"/>
    <property type="match status" value="3"/>
</dbReference>
<feature type="repeat" description="PPR" evidence="2">
    <location>
        <begin position="438"/>
        <end position="472"/>
    </location>
</feature>
<evidence type="ECO:0000313" key="3">
    <source>
        <dbReference type="EMBL" id="PIA51450.1"/>
    </source>
</evidence>
<dbReference type="OrthoDB" id="185373at2759"/>